<keyword evidence="3" id="KW-0418">Kinase</keyword>
<evidence type="ECO:0000313" key="6">
    <source>
        <dbReference type="Proteomes" id="UP001470230"/>
    </source>
</evidence>
<dbReference type="PANTHER" id="PTHR10196">
    <property type="entry name" value="SUGAR KINASE"/>
    <property type="match status" value="1"/>
</dbReference>
<sequence>MVDQLIKSHPMSLIQKVKAIGVAGQMHGILLWNKTTKRHSNLITWQDKQASIENILDDFKKKKNCSKLYDGLGLTTLTTIYYNQKKNLNEDVFNLEKNEYNCCGTIMDYIVWLYTGSQEKPSIDYTNAASWGLFDIETNCWDLKHFANNC</sequence>
<accession>A0ABR2JP13</accession>
<dbReference type="PANTHER" id="PTHR10196:SF67">
    <property type="entry name" value="SEDOHEPTULOKINASE"/>
    <property type="match status" value="1"/>
</dbReference>
<evidence type="ECO:0000256" key="2">
    <source>
        <dbReference type="ARBA" id="ARBA00022679"/>
    </source>
</evidence>
<comment type="caution">
    <text evidence="5">The sequence shown here is derived from an EMBL/GenBank/DDBJ whole genome shotgun (WGS) entry which is preliminary data.</text>
</comment>
<name>A0ABR2JP13_9EUKA</name>
<proteinExistence type="inferred from homology"/>
<dbReference type="InterPro" id="IPR043129">
    <property type="entry name" value="ATPase_NBD"/>
</dbReference>
<reference evidence="5 6" key="1">
    <citation type="submission" date="2024-04" db="EMBL/GenBank/DDBJ databases">
        <title>Tritrichomonas musculus Genome.</title>
        <authorList>
            <person name="Alves-Ferreira E."/>
            <person name="Grigg M."/>
            <person name="Lorenzi H."/>
            <person name="Galac M."/>
        </authorList>
    </citation>
    <scope>NUCLEOTIDE SEQUENCE [LARGE SCALE GENOMIC DNA]</scope>
    <source>
        <strain evidence="5 6">EAF2021</strain>
    </source>
</reference>
<comment type="similarity">
    <text evidence="1">Belongs to the FGGY kinase family.</text>
</comment>
<gene>
    <name evidence="5" type="ORF">M9Y10_003162</name>
</gene>
<feature type="domain" description="Carbohydrate kinase FGGY N-terminal" evidence="4">
    <location>
        <begin position="5"/>
        <end position="144"/>
    </location>
</feature>
<keyword evidence="2" id="KW-0808">Transferase</keyword>
<protein>
    <recommendedName>
        <fullName evidence="4">Carbohydrate kinase FGGY N-terminal domain-containing protein</fullName>
    </recommendedName>
</protein>
<evidence type="ECO:0000256" key="1">
    <source>
        <dbReference type="ARBA" id="ARBA00009156"/>
    </source>
</evidence>
<organism evidence="5 6">
    <name type="scientific">Tritrichomonas musculus</name>
    <dbReference type="NCBI Taxonomy" id="1915356"/>
    <lineage>
        <taxon>Eukaryota</taxon>
        <taxon>Metamonada</taxon>
        <taxon>Parabasalia</taxon>
        <taxon>Tritrichomonadida</taxon>
        <taxon>Tritrichomonadidae</taxon>
        <taxon>Tritrichomonas</taxon>
    </lineage>
</organism>
<dbReference type="Proteomes" id="UP001470230">
    <property type="component" value="Unassembled WGS sequence"/>
</dbReference>
<evidence type="ECO:0000259" key="4">
    <source>
        <dbReference type="Pfam" id="PF00370"/>
    </source>
</evidence>
<evidence type="ECO:0000256" key="3">
    <source>
        <dbReference type="ARBA" id="ARBA00022777"/>
    </source>
</evidence>
<dbReference type="EMBL" id="JAPFFF010000010">
    <property type="protein sequence ID" value="KAK8880486.1"/>
    <property type="molecule type" value="Genomic_DNA"/>
</dbReference>
<dbReference type="SUPFAM" id="SSF53067">
    <property type="entry name" value="Actin-like ATPase domain"/>
    <property type="match status" value="1"/>
</dbReference>
<keyword evidence="6" id="KW-1185">Reference proteome</keyword>
<evidence type="ECO:0000313" key="5">
    <source>
        <dbReference type="EMBL" id="KAK8880486.1"/>
    </source>
</evidence>
<dbReference type="Gene3D" id="3.30.420.40">
    <property type="match status" value="1"/>
</dbReference>
<dbReference type="Pfam" id="PF00370">
    <property type="entry name" value="FGGY_N"/>
    <property type="match status" value="1"/>
</dbReference>
<dbReference type="InterPro" id="IPR018484">
    <property type="entry name" value="FGGY_N"/>
</dbReference>